<organism evidence="2 3">
    <name type="scientific">Rhizopus delemar</name>
    <dbReference type="NCBI Taxonomy" id="936053"/>
    <lineage>
        <taxon>Eukaryota</taxon>
        <taxon>Fungi</taxon>
        <taxon>Fungi incertae sedis</taxon>
        <taxon>Mucoromycota</taxon>
        <taxon>Mucoromycotina</taxon>
        <taxon>Mucoromycetes</taxon>
        <taxon>Mucorales</taxon>
        <taxon>Mucorineae</taxon>
        <taxon>Rhizopodaceae</taxon>
        <taxon>Rhizopus</taxon>
    </lineage>
</organism>
<dbReference type="AlphaFoldDB" id="A0A9P6Z1H8"/>
<dbReference type="EMBL" id="JAANIU010001067">
    <property type="protein sequence ID" value="KAG1568770.1"/>
    <property type="molecule type" value="Genomic_DNA"/>
</dbReference>
<reference evidence="2 3" key="1">
    <citation type="journal article" date="2020" name="Microb. Genom.">
        <title>Genetic diversity of clinical and environmental Mucorales isolates obtained from an investigation of mucormycosis cases among solid organ transplant recipients.</title>
        <authorList>
            <person name="Nguyen M.H."/>
            <person name="Kaul D."/>
            <person name="Muto C."/>
            <person name="Cheng S.J."/>
            <person name="Richter R.A."/>
            <person name="Bruno V.M."/>
            <person name="Liu G."/>
            <person name="Beyhan S."/>
            <person name="Sundermann A.J."/>
            <person name="Mounaud S."/>
            <person name="Pasculle A.W."/>
            <person name="Nierman W.C."/>
            <person name="Driscoll E."/>
            <person name="Cumbie R."/>
            <person name="Clancy C.J."/>
            <person name="Dupont C.L."/>
        </authorList>
    </citation>
    <scope>NUCLEOTIDE SEQUENCE [LARGE SCALE GENOMIC DNA]</scope>
    <source>
        <strain evidence="2 3">GL24</strain>
    </source>
</reference>
<accession>A0A9P6Z1H8</accession>
<gene>
    <name evidence="2" type="ORF">G6F50_006990</name>
</gene>
<evidence type="ECO:0000313" key="2">
    <source>
        <dbReference type="EMBL" id="KAG1568770.1"/>
    </source>
</evidence>
<evidence type="ECO:0000256" key="1">
    <source>
        <dbReference type="SAM" id="MobiDB-lite"/>
    </source>
</evidence>
<dbReference type="Proteomes" id="UP000740926">
    <property type="component" value="Unassembled WGS sequence"/>
</dbReference>
<comment type="caution">
    <text evidence="2">The sequence shown here is derived from an EMBL/GenBank/DDBJ whole genome shotgun (WGS) entry which is preliminary data.</text>
</comment>
<evidence type="ECO:0000313" key="3">
    <source>
        <dbReference type="Proteomes" id="UP000740926"/>
    </source>
</evidence>
<protein>
    <submittedName>
        <fullName evidence="2">Uncharacterized protein</fullName>
    </submittedName>
</protein>
<name>A0A9P6Z1H8_9FUNG</name>
<sequence>MYRGVIAAIDGCLKNSLIDSCFVDNDVQGIVQYEDKFKKFIQELKDNGFKIVGYAQKSPGKKDKEKRARLLRTMIDRLRSRSLIDKASVSQFSLASEPFDKRDINGDVFEGSDGSTRDNT</sequence>
<feature type="region of interest" description="Disordered" evidence="1">
    <location>
        <begin position="101"/>
        <end position="120"/>
    </location>
</feature>
<keyword evidence="3" id="KW-1185">Reference proteome</keyword>
<proteinExistence type="predicted"/>